<comment type="subcellular location">
    <subcellularLocation>
        <location evidence="1">Cytoplasm</location>
    </subcellularLocation>
</comment>
<dbReference type="PANTHER" id="PTHR14344">
    <property type="entry name" value="WD REPEAT PROTEIN"/>
    <property type="match status" value="1"/>
</dbReference>
<gene>
    <name evidence="8" type="ORF">B0A55_05994</name>
</gene>
<dbReference type="SUPFAM" id="SSF50998">
    <property type="entry name" value="Quinoprotein alcohol dehydrogenase-like"/>
    <property type="match status" value="1"/>
</dbReference>
<evidence type="ECO:0000256" key="1">
    <source>
        <dbReference type="ARBA" id="ARBA00004496"/>
    </source>
</evidence>
<proteinExistence type="inferred from homology"/>
<evidence type="ECO:0000256" key="5">
    <source>
        <dbReference type="ARBA" id="ARBA00022737"/>
    </source>
</evidence>
<dbReference type="InterPro" id="IPR001680">
    <property type="entry name" value="WD40_rpt"/>
</dbReference>
<dbReference type="STRING" id="329884.A0A4U0XE04"/>
<dbReference type="SMART" id="SM00320">
    <property type="entry name" value="WD40"/>
    <property type="match status" value="6"/>
</dbReference>
<feature type="repeat" description="WD" evidence="7">
    <location>
        <begin position="450"/>
        <end position="488"/>
    </location>
</feature>
<evidence type="ECO:0000256" key="6">
    <source>
        <dbReference type="ARBA" id="ARBA00038255"/>
    </source>
</evidence>
<dbReference type="InterPro" id="IPR015943">
    <property type="entry name" value="WD40/YVTN_repeat-like_dom_sf"/>
</dbReference>
<evidence type="ECO:0000256" key="2">
    <source>
        <dbReference type="ARBA" id="ARBA00022490"/>
    </source>
</evidence>
<name>A0A4U0XE04_9PEZI</name>
<dbReference type="InterPro" id="IPR036322">
    <property type="entry name" value="WD40_repeat_dom_sf"/>
</dbReference>
<evidence type="ECO:0000256" key="3">
    <source>
        <dbReference type="ARBA" id="ARBA00022574"/>
    </source>
</evidence>
<reference evidence="8 9" key="1">
    <citation type="submission" date="2017-03" db="EMBL/GenBank/DDBJ databases">
        <title>Genomes of endolithic fungi from Antarctica.</title>
        <authorList>
            <person name="Coleine C."/>
            <person name="Masonjones S."/>
            <person name="Stajich J.E."/>
        </authorList>
    </citation>
    <scope>NUCLEOTIDE SEQUENCE [LARGE SCALE GENOMIC DNA]</scope>
    <source>
        <strain evidence="8 9">CCFEE 5184</strain>
    </source>
</reference>
<dbReference type="InterPro" id="IPR011047">
    <property type="entry name" value="Quinoprotein_ADH-like_sf"/>
</dbReference>
<dbReference type="InterPro" id="IPR051973">
    <property type="entry name" value="tRNA_Anticodon_Mtase-Reg"/>
</dbReference>
<evidence type="ECO:0000313" key="8">
    <source>
        <dbReference type="EMBL" id="TKA75050.1"/>
    </source>
</evidence>
<evidence type="ECO:0000256" key="4">
    <source>
        <dbReference type="ARBA" id="ARBA00022694"/>
    </source>
</evidence>
<dbReference type="EMBL" id="NAJQ01000205">
    <property type="protein sequence ID" value="TKA75050.1"/>
    <property type="molecule type" value="Genomic_DNA"/>
</dbReference>
<accession>A0A4U0XE04</accession>
<comment type="caution">
    <text evidence="8">The sequence shown here is derived from an EMBL/GenBank/DDBJ whole genome shotgun (WGS) entry which is preliminary data.</text>
</comment>
<dbReference type="PROSITE" id="PS50082">
    <property type="entry name" value="WD_REPEATS_2"/>
    <property type="match status" value="1"/>
</dbReference>
<keyword evidence="2" id="KW-0963">Cytoplasm</keyword>
<keyword evidence="3 7" id="KW-0853">WD repeat</keyword>
<dbReference type="Proteomes" id="UP000309340">
    <property type="component" value="Unassembled WGS sequence"/>
</dbReference>
<evidence type="ECO:0000313" key="9">
    <source>
        <dbReference type="Proteomes" id="UP000309340"/>
    </source>
</evidence>
<dbReference type="GO" id="GO:0030488">
    <property type="term" value="P:tRNA methylation"/>
    <property type="evidence" value="ECO:0007669"/>
    <property type="project" value="TreeGrafter"/>
</dbReference>
<dbReference type="Gene3D" id="2.130.10.10">
    <property type="entry name" value="YVTN repeat-like/Quinoprotein amine dehydrogenase"/>
    <property type="match status" value="3"/>
</dbReference>
<dbReference type="AlphaFoldDB" id="A0A4U0XE04"/>
<dbReference type="SUPFAM" id="SSF50978">
    <property type="entry name" value="WD40 repeat-like"/>
    <property type="match status" value="1"/>
</dbReference>
<keyword evidence="5" id="KW-0677">Repeat</keyword>
<dbReference type="Pfam" id="PF00400">
    <property type="entry name" value="WD40"/>
    <property type="match status" value="3"/>
</dbReference>
<comment type="similarity">
    <text evidence="6">Belongs to the WD repeat WDR6 family.</text>
</comment>
<protein>
    <submittedName>
        <fullName evidence="8">Uncharacterized protein</fullName>
    </submittedName>
</protein>
<organism evidence="8 9">
    <name type="scientific">Friedmanniomyces simplex</name>
    <dbReference type="NCBI Taxonomy" id="329884"/>
    <lineage>
        <taxon>Eukaryota</taxon>
        <taxon>Fungi</taxon>
        <taxon>Dikarya</taxon>
        <taxon>Ascomycota</taxon>
        <taxon>Pezizomycotina</taxon>
        <taxon>Dothideomycetes</taxon>
        <taxon>Dothideomycetidae</taxon>
        <taxon>Mycosphaerellales</taxon>
        <taxon>Teratosphaeriaceae</taxon>
        <taxon>Friedmanniomyces</taxon>
    </lineage>
</organism>
<keyword evidence="4" id="KW-0819">tRNA processing</keyword>
<keyword evidence="9" id="KW-1185">Reference proteome</keyword>
<dbReference type="OrthoDB" id="5594999at2759"/>
<sequence>MGHMSRIWHVRFLPSRVEEAQGVDMMSFGEDASAILWHLQTLSSSSNASTHILQQYHIDTAHAGKHIWSVAISPSGYIATGASDGAIAVRTSTFGNPPSLPLEIGSPLLGDFSGADTFKAYSFIAPSTVIATTTQGKLIVLKLQAAEIPRIWELAASLSGLRGYSVVTSLPDIGTGWAAGLDGKVYMYVHEHRRLTQVFDAGHKVAGLFAHSRQGHRAIALLVTGVGGVDPTLLLLAPAMAENVNLMPVLRRETRLALAQDFIVTSFSIITRQKGHDYAVLGSRNGDIALYDIDVAAGASVIHEHLLPKAHSKEAVTSLHWVRGDEPLASSSGLLHSTGRDGRHAVHSLHSRNGKWSAELVYCLAPPFGPNIEGVTLRPDNHIWIWGFKGKHFVAHDTTAQCEIMTVECGGAHRNWAFQPEAAGGWFVWTGKAQLYQQQQTQLPYVLINPGGHGREIKALAVSPIEKQIIATGAEDTNIKLWTFSSEEHGEFRCMQTLRKHNTGIQHLQWSRDGRYLFSSGGFEGFCIWRVRPDLPGMGAGVVCEGMHPNSGASDLRIMGFEVRERSKKHDQAGGSSEVHMAYSDSTLKRWHYEFPRKKWSLVSQGEYLTACLTHVFAPTTDFIEQWLATAATDGHVALWNGRQADREAGDELQWTHRHKVHQNAILSVATNSLPDATTLVITGGDDNGIGITRLTQSGGMDTLLMPRAHAAAVTGLIILHSSGGRLTFASAGIDQRLKLWRVTVNIEQSGIDGVEIECVKSDFTAVADVSSLTSYRLADGTKGVLVAGVGMDLWGVQA</sequence>
<dbReference type="GO" id="GO:0005737">
    <property type="term" value="C:cytoplasm"/>
    <property type="evidence" value="ECO:0007669"/>
    <property type="project" value="UniProtKB-SubCell"/>
</dbReference>
<dbReference type="PANTHER" id="PTHR14344:SF3">
    <property type="entry name" value="WD REPEAT-CONTAINING PROTEIN 6"/>
    <property type="match status" value="1"/>
</dbReference>
<evidence type="ECO:0000256" key="7">
    <source>
        <dbReference type="PROSITE-ProRule" id="PRU00221"/>
    </source>
</evidence>